<reference evidence="1" key="1">
    <citation type="journal article" date="2021" name="Proc. Natl. Acad. Sci. U.S.A.">
        <title>A Catalog of Tens of Thousands of Viruses from Human Metagenomes Reveals Hidden Associations with Chronic Diseases.</title>
        <authorList>
            <person name="Tisza M.J."/>
            <person name="Buck C.B."/>
        </authorList>
    </citation>
    <scope>NUCLEOTIDE SEQUENCE</scope>
    <source>
        <strain evidence="1">Ctshb19</strain>
    </source>
</reference>
<dbReference type="EMBL" id="BK016086">
    <property type="protein sequence ID" value="DAF93467.1"/>
    <property type="molecule type" value="Genomic_DNA"/>
</dbReference>
<organism evidence="1">
    <name type="scientific">Myoviridae sp. ctshb19</name>
    <dbReference type="NCBI Taxonomy" id="2825194"/>
    <lineage>
        <taxon>Viruses</taxon>
        <taxon>Duplodnaviria</taxon>
        <taxon>Heunggongvirae</taxon>
        <taxon>Uroviricota</taxon>
        <taxon>Caudoviricetes</taxon>
    </lineage>
</organism>
<protein>
    <submittedName>
        <fullName evidence="1">Uncharacterized protein</fullName>
    </submittedName>
</protein>
<evidence type="ECO:0000313" key="1">
    <source>
        <dbReference type="EMBL" id="DAF93467.1"/>
    </source>
</evidence>
<sequence>MKYVIVKIGQTEVPMMFGNEVDLNQVSFPWPIVAAGQAIGHTVFYSCQSTQTINSQIFVSRGRKDEVLIQAADYLTPEQPVTGE</sequence>
<accession>A0A8S5UGC0</accession>
<proteinExistence type="predicted"/>
<name>A0A8S5UGC0_9CAUD</name>